<organism evidence="2 3">
    <name type="scientific">Fadolivirus FV1/VV64</name>
    <dbReference type="NCBI Taxonomy" id="3070911"/>
    <lineage>
        <taxon>Viruses</taxon>
        <taxon>Varidnaviria</taxon>
        <taxon>Bamfordvirae</taxon>
        <taxon>Nucleocytoviricota</taxon>
        <taxon>Megaviricetes</taxon>
        <taxon>Imitervirales</taxon>
        <taxon>Mimiviridae</taxon>
        <taxon>Klosneuvirinae</taxon>
        <taxon>Fadolivirus</taxon>
        <taxon>Fadolivirus algeromassiliense</taxon>
    </lineage>
</organism>
<reference evidence="2 3" key="1">
    <citation type="submission" date="2020-04" db="EMBL/GenBank/DDBJ databases">
        <title>Advantages and limits of metagenomic assembly and binning of a giant virus.</title>
        <authorList>
            <person name="Schulz F."/>
            <person name="Andreani J."/>
            <person name="Francis R."/>
            <person name="Boudjemaa H."/>
            <person name="Bou Khalil J.Y."/>
            <person name="Lee J."/>
            <person name="La Scola B."/>
            <person name="Woyke T."/>
        </authorList>
    </citation>
    <scope>NUCLEOTIDE SEQUENCE [LARGE SCALE GENOMIC DNA]</scope>
    <source>
        <strain evidence="2 3">FV1/VV64</strain>
    </source>
</reference>
<proteinExistence type="predicted"/>
<keyword evidence="1" id="KW-0472">Membrane</keyword>
<evidence type="ECO:0000256" key="1">
    <source>
        <dbReference type="SAM" id="Phobius"/>
    </source>
</evidence>
<feature type="transmembrane region" description="Helical" evidence="1">
    <location>
        <begin position="6"/>
        <end position="22"/>
    </location>
</feature>
<dbReference type="Proteomes" id="UP001162001">
    <property type="component" value="Segment"/>
</dbReference>
<protein>
    <submittedName>
        <fullName evidence="2">Uncharacterized protein</fullName>
    </submittedName>
</protein>
<keyword evidence="3" id="KW-1185">Reference proteome</keyword>
<keyword evidence="1" id="KW-0812">Transmembrane</keyword>
<feature type="transmembrane region" description="Helical" evidence="1">
    <location>
        <begin position="55"/>
        <end position="75"/>
    </location>
</feature>
<accession>A0A7D3URK0</accession>
<dbReference type="EMBL" id="MT418680">
    <property type="protein sequence ID" value="QKF94733.1"/>
    <property type="molecule type" value="Genomic_DNA"/>
</dbReference>
<sequence>MIKYGYLIIGIAYLLLSLFYIKETKEVFSYYMYPNSQENQETHEKVELTYNAVRYTGYFILYIIISLAYILSHWYE</sequence>
<gene>
    <name evidence="2" type="ORF">Fadolivirus_1_1275</name>
</gene>
<name>A0A7D3URK0_9VIRU</name>
<evidence type="ECO:0000313" key="3">
    <source>
        <dbReference type="Proteomes" id="UP001162001"/>
    </source>
</evidence>
<keyword evidence="1" id="KW-1133">Transmembrane helix</keyword>
<evidence type="ECO:0000313" key="2">
    <source>
        <dbReference type="EMBL" id="QKF94733.1"/>
    </source>
</evidence>